<comment type="caution">
    <text evidence="1">The sequence shown here is derived from an EMBL/GenBank/DDBJ whole genome shotgun (WGS) entry which is preliminary data.</text>
</comment>
<dbReference type="Proteomes" id="UP000244906">
    <property type="component" value="Unassembled WGS sequence"/>
</dbReference>
<keyword evidence="2" id="KW-1185">Reference proteome</keyword>
<accession>A0A2V1GWZ0</accession>
<dbReference type="OrthoDB" id="9807902at2"/>
<organism evidence="1 2">
    <name type="scientific">Pelagibaculum spongiae</name>
    <dbReference type="NCBI Taxonomy" id="2080658"/>
    <lineage>
        <taxon>Bacteria</taxon>
        <taxon>Pseudomonadati</taxon>
        <taxon>Pseudomonadota</taxon>
        <taxon>Gammaproteobacteria</taxon>
        <taxon>Oceanospirillales</taxon>
        <taxon>Pelagibaculum</taxon>
    </lineage>
</organism>
<proteinExistence type="predicted"/>
<evidence type="ECO:0000313" key="1">
    <source>
        <dbReference type="EMBL" id="PVZ71614.1"/>
    </source>
</evidence>
<protein>
    <recommendedName>
        <fullName evidence="3">Type VI secretion protein</fullName>
    </recommendedName>
</protein>
<dbReference type="Pfam" id="PF05488">
    <property type="entry name" value="PAAR_motif"/>
    <property type="match status" value="1"/>
</dbReference>
<sequence>MAIAVAVQGHDHKCPLYSGKKAHKGGPVIGGDGGLTINGIAVALVGHPCSCEVAGPDVIVQGAPGLTVNGIAVALKGSPTAHGGQITEGDSAMTVA</sequence>
<dbReference type="EMBL" id="QDDL01000001">
    <property type="protein sequence ID" value="PVZ71614.1"/>
    <property type="molecule type" value="Genomic_DNA"/>
</dbReference>
<dbReference type="AlphaFoldDB" id="A0A2V1GWZ0"/>
<name>A0A2V1GWZ0_9GAMM</name>
<evidence type="ECO:0000313" key="2">
    <source>
        <dbReference type="Proteomes" id="UP000244906"/>
    </source>
</evidence>
<reference evidence="1 2" key="1">
    <citation type="submission" date="2018-04" db="EMBL/GenBank/DDBJ databases">
        <title>Thalassorhabdus spongiae gen. nov., sp. nov., isolated from a marine sponge in South-West Iceland.</title>
        <authorList>
            <person name="Knobloch S."/>
            <person name="Daussin A."/>
            <person name="Johannsson R."/>
            <person name="Marteinsson V.T."/>
        </authorList>
    </citation>
    <scope>NUCLEOTIDE SEQUENCE [LARGE SCALE GENOMIC DNA]</scope>
    <source>
        <strain evidence="1 2">Hp12</strain>
    </source>
</reference>
<gene>
    <name evidence="1" type="ORF">DC094_00820</name>
</gene>
<dbReference type="RefSeq" id="WP_116685203.1">
    <property type="nucleotide sequence ID" value="NZ_CAWNYD010000001.1"/>
</dbReference>
<evidence type="ECO:0008006" key="3">
    <source>
        <dbReference type="Google" id="ProtNLM"/>
    </source>
</evidence>
<dbReference type="Gene3D" id="2.60.200.60">
    <property type="match status" value="2"/>
</dbReference>
<dbReference type="InterPro" id="IPR008727">
    <property type="entry name" value="PAAR_motif"/>
</dbReference>